<dbReference type="EMBL" id="AEWJ01000023">
    <property type="protein sequence ID" value="EGD60080.1"/>
    <property type="molecule type" value="Genomic_DNA"/>
</dbReference>
<dbReference type="RefSeq" id="WP_008069020.1">
    <property type="nucleotide sequence ID" value="NZ_AQWK01000005.1"/>
</dbReference>
<gene>
    <name evidence="5" type="ORF">Y88_1954</name>
</gene>
<keyword evidence="6" id="KW-1185">Reference proteome</keyword>
<name>F1Z4X7_9SPHN</name>
<dbReference type="eggNOG" id="ENOG5032WM0">
    <property type="taxonomic scope" value="Bacteria"/>
</dbReference>
<feature type="domain" description="Choice-of-anchor A" evidence="4">
    <location>
        <begin position="31"/>
        <end position="299"/>
    </location>
</feature>
<evidence type="ECO:0000259" key="4">
    <source>
        <dbReference type="Pfam" id="PF20597"/>
    </source>
</evidence>
<evidence type="ECO:0000313" key="6">
    <source>
        <dbReference type="Proteomes" id="UP000004728"/>
    </source>
</evidence>
<feature type="compositionally biased region" description="Low complexity" evidence="1">
    <location>
        <begin position="314"/>
        <end position="332"/>
    </location>
</feature>
<feature type="region of interest" description="Disordered" evidence="1">
    <location>
        <begin position="311"/>
        <end position="332"/>
    </location>
</feature>
<dbReference type="InterPro" id="IPR026588">
    <property type="entry name" value="Choice_anch_A"/>
</dbReference>
<dbReference type="STRING" id="983920.Y88_1954"/>
<keyword evidence="2" id="KW-0732">Signal</keyword>
<evidence type="ECO:0000256" key="1">
    <source>
        <dbReference type="SAM" id="MobiDB-lite"/>
    </source>
</evidence>
<feature type="signal peptide" evidence="2">
    <location>
        <begin position="1"/>
        <end position="24"/>
    </location>
</feature>
<organism evidence="5 6">
    <name type="scientific">Novosphingobium nitrogenifigens DSM 19370</name>
    <dbReference type="NCBI Taxonomy" id="983920"/>
    <lineage>
        <taxon>Bacteria</taxon>
        <taxon>Pseudomonadati</taxon>
        <taxon>Pseudomonadota</taxon>
        <taxon>Alphaproteobacteria</taxon>
        <taxon>Sphingomonadales</taxon>
        <taxon>Sphingomonadaceae</taxon>
        <taxon>Novosphingobium</taxon>
    </lineage>
</organism>
<evidence type="ECO:0000313" key="5">
    <source>
        <dbReference type="EMBL" id="EGD60080.1"/>
    </source>
</evidence>
<evidence type="ECO:0000256" key="2">
    <source>
        <dbReference type="SAM" id="SignalP"/>
    </source>
</evidence>
<dbReference type="HOGENOM" id="CLU_796702_0_0_5"/>
<dbReference type="AlphaFoldDB" id="F1Z4X7"/>
<reference evidence="5 6" key="1">
    <citation type="journal article" date="2012" name="J. Bacteriol.">
        <title>Draft Genome Sequence of Novosphingobium nitrogenifigens Y88T.</title>
        <authorList>
            <person name="Strabala T.J."/>
            <person name="Macdonald L."/>
            <person name="Liu V."/>
            <person name="Smit A.M."/>
        </authorList>
    </citation>
    <scope>NUCLEOTIDE SEQUENCE [LARGE SCALE GENOMIC DNA]</scope>
    <source>
        <strain evidence="5 6">DSM 19370</strain>
    </source>
</reference>
<comment type="caution">
    <text evidence="5">The sequence shown here is derived from an EMBL/GenBank/DDBJ whole genome shotgun (WGS) entry which is preliminary data.</text>
</comment>
<dbReference type="NCBIfam" id="TIGR02595">
    <property type="entry name" value="PEP_CTERM"/>
    <property type="match status" value="1"/>
</dbReference>
<proteinExistence type="predicted"/>
<dbReference type="Pfam" id="PF20597">
    <property type="entry name" value="pAdhesive_15"/>
    <property type="match status" value="1"/>
</dbReference>
<feature type="chain" id="PRO_5003277543" evidence="2">
    <location>
        <begin position="25"/>
        <end position="360"/>
    </location>
</feature>
<evidence type="ECO:0000259" key="3">
    <source>
        <dbReference type="Pfam" id="PF07589"/>
    </source>
</evidence>
<protein>
    <submittedName>
        <fullName evidence="5">Uncharacterized protein</fullName>
    </submittedName>
</protein>
<dbReference type="OrthoDB" id="8775303at2"/>
<dbReference type="InParanoid" id="F1Z4X7"/>
<dbReference type="Proteomes" id="UP000004728">
    <property type="component" value="Unassembled WGS sequence"/>
</dbReference>
<feature type="domain" description="Ice-binding protein C-terminal" evidence="3">
    <location>
        <begin position="330"/>
        <end position="352"/>
    </location>
</feature>
<dbReference type="Pfam" id="PF07589">
    <property type="entry name" value="PEP-CTERM"/>
    <property type="match status" value="1"/>
</dbReference>
<dbReference type="InterPro" id="IPR013424">
    <property type="entry name" value="Ice-binding_C"/>
</dbReference>
<sequence length="360" mass="36444">MNFSHRARALLALAAVSIAVPAWASSEPSGLDALRTYNLVVLGNLTSSSEVEGRTFVGGNLTGNSSNYLISSSVPATTYTVPGLTVVGDVTGGTKNLNNGSGAVVGGNVSSGFNLNGATQTVQVGGTISNTNVNQNTVTSNLGATNPAFTQNLTQYGSLMSTSMKELSYQLSTQASTSTVSLSGSTGVFTAQAGSGGTAVFNLTAADLSKMSAIQFNTNGADTVIVNVTGDPITLNQNFLGGTNNLGQHVIWNFPNATNLTLTTAWGGSVLAPLANATTYNYIQGSAVFGSLTQDGEMHIGTYAGGYSLPSDPGSSSTTSSTSSTSGGTSVPEPGMVGLLGLGLAGLVWRRRNARIARAA</sequence>
<accession>F1Z4X7</accession>
<dbReference type="NCBIfam" id="TIGR04215">
    <property type="entry name" value="choice_anch_A"/>
    <property type="match status" value="1"/>
</dbReference>